<evidence type="ECO:0000256" key="4">
    <source>
        <dbReference type="ARBA" id="ARBA00023295"/>
    </source>
</evidence>
<keyword evidence="2 6" id="KW-0378">Hydrolase</keyword>
<evidence type="ECO:0000256" key="7">
    <source>
        <dbReference type="RuleBase" id="RU361166"/>
    </source>
</evidence>
<evidence type="ECO:0000256" key="6">
    <source>
        <dbReference type="PROSITE-ProRule" id="PRU10060"/>
    </source>
</evidence>
<comment type="caution">
    <text evidence="10">The sequence shown here is derived from an EMBL/GenBank/DDBJ whole genome shotgun (WGS) entry which is preliminary data.</text>
</comment>
<evidence type="ECO:0000259" key="9">
    <source>
        <dbReference type="Pfam" id="PF02927"/>
    </source>
</evidence>
<feature type="domain" description="Cellulase Ig-like" evidence="9">
    <location>
        <begin position="3"/>
        <end position="77"/>
    </location>
</feature>
<dbReference type="CDD" id="cd02850">
    <property type="entry name" value="E_set_Cellulase_N"/>
    <property type="match status" value="1"/>
</dbReference>
<evidence type="ECO:0000313" key="11">
    <source>
        <dbReference type="Proteomes" id="UP000683139"/>
    </source>
</evidence>
<accession>A0A919YWU6</accession>
<keyword evidence="4 6" id="KW-0326">Glycosidase</keyword>
<dbReference type="InterPro" id="IPR001701">
    <property type="entry name" value="Glyco_hydro_9"/>
</dbReference>
<dbReference type="InterPro" id="IPR033126">
    <property type="entry name" value="Glyco_hydro_9_Asp/Glu_AS"/>
</dbReference>
<protein>
    <recommendedName>
        <fullName evidence="7">Endoglucanase</fullName>
        <ecNumber evidence="7">3.2.1.4</ecNumber>
    </recommendedName>
</protein>
<dbReference type="InterPro" id="IPR008928">
    <property type="entry name" value="6-hairpin_glycosidase_sf"/>
</dbReference>
<dbReference type="Pfam" id="PF00759">
    <property type="entry name" value="Glyco_hydro_9"/>
    <property type="match status" value="1"/>
</dbReference>
<organism evidence="10 11">
    <name type="scientific">Paenibacillus montaniterrae</name>
    <dbReference type="NCBI Taxonomy" id="429341"/>
    <lineage>
        <taxon>Bacteria</taxon>
        <taxon>Bacillati</taxon>
        <taxon>Bacillota</taxon>
        <taxon>Bacilli</taxon>
        <taxon>Bacillales</taxon>
        <taxon>Paenibacillaceae</taxon>
        <taxon>Paenibacillus</taxon>
    </lineage>
</organism>
<proteinExistence type="inferred from homology"/>
<evidence type="ECO:0000256" key="2">
    <source>
        <dbReference type="ARBA" id="ARBA00022801"/>
    </source>
</evidence>
<dbReference type="InterPro" id="IPR014756">
    <property type="entry name" value="Ig_E-set"/>
</dbReference>
<dbReference type="InterPro" id="IPR004197">
    <property type="entry name" value="Cellulase_Ig-like"/>
</dbReference>
<dbReference type="SUPFAM" id="SSF81296">
    <property type="entry name" value="E set domains"/>
    <property type="match status" value="1"/>
</dbReference>
<dbReference type="Gene3D" id="2.60.40.10">
    <property type="entry name" value="Immunoglobulins"/>
    <property type="match status" value="1"/>
</dbReference>
<name>A0A919YWU6_9BACL</name>
<dbReference type="EC" id="3.2.1.4" evidence="7"/>
<evidence type="ECO:0000256" key="3">
    <source>
        <dbReference type="ARBA" id="ARBA00023277"/>
    </source>
</evidence>
<feature type="active site" evidence="6">
    <location>
        <position position="521"/>
    </location>
</feature>
<dbReference type="PANTHER" id="PTHR22298">
    <property type="entry name" value="ENDO-1,4-BETA-GLUCANASE"/>
    <property type="match status" value="1"/>
</dbReference>
<evidence type="ECO:0000256" key="1">
    <source>
        <dbReference type="ARBA" id="ARBA00007072"/>
    </source>
</evidence>
<dbReference type="RefSeq" id="WP_213519374.1">
    <property type="nucleotide sequence ID" value="NZ_BOSE01000010.1"/>
</dbReference>
<dbReference type="EMBL" id="BOSE01000010">
    <property type="protein sequence ID" value="GIP18716.1"/>
    <property type="molecule type" value="Genomic_DNA"/>
</dbReference>
<keyword evidence="5 6" id="KW-0624">Polysaccharide degradation</keyword>
<evidence type="ECO:0000256" key="5">
    <source>
        <dbReference type="ARBA" id="ARBA00023326"/>
    </source>
</evidence>
<reference evidence="10" key="1">
    <citation type="submission" date="2021-03" db="EMBL/GenBank/DDBJ databases">
        <title>Antimicrobial resistance genes in bacteria isolated from Japanese honey, and their potential for conferring macrolide and lincosamide resistance in the American foulbrood pathogen Paenibacillus larvae.</title>
        <authorList>
            <person name="Okamoto M."/>
            <person name="Kumagai M."/>
            <person name="Kanamori H."/>
            <person name="Takamatsu D."/>
        </authorList>
    </citation>
    <scope>NUCLEOTIDE SEQUENCE</scope>
    <source>
        <strain evidence="10">J40TS1</strain>
    </source>
</reference>
<dbReference type="GO" id="GO:0030245">
    <property type="term" value="P:cellulose catabolic process"/>
    <property type="evidence" value="ECO:0007669"/>
    <property type="project" value="UniProtKB-KW"/>
</dbReference>
<gene>
    <name evidence="10" type="primary">egl2</name>
    <name evidence="10" type="ORF">J40TS1_43580</name>
</gene>
<evidence type="ECO:0000313" key="10">
    <source>
        <dbReference type="EMBL" id="GIP18716.1"/>
    </source>
</evidence>
<dbReference type="SUPFAM" id="SSF48208">
    <property type="entry name" value="Six-hairpin glycosidases"/>
    <property type="match status" value="1"/>
</dbReference>
<sequence length="541" mass="60436">MKETSPIAINQLGYRPKDHKLAVIQGPQAQYRIVDQHTKEVVWQGESSAAEWDEASGAVVGKLDFSSLTVEGEYYIEGELGASWPFVIREHVYYDAQLALFKAFYYLRCGVELDAQYAGAWGHKACHNSPVKVYGQPELTIDGTGGWHDAGDYGKYIVAAGKAVADLLLAYELYPQAFKRKVPLPESNAAMDDLLHEVKFELDWMLKMQQPHSGAVYHKLTTLQFPPLATMPEDDTADLYALPVSATATASFAAAMAMAARVYADLDEPYAERCLQAAKQAFTWLEANPDVEGFRNPADVGTGEYGDQQDTDERYWAAAELYRTTGEQHYHNAFLRYASEPSFSKTALGWTDMGGYGTISYLLSEQHKRDEAVVELLLAQWQHQAEQLVDVCERDGYGISLQPEQYRWGSNMDVMNNAMHLLLAQRFANHARYEPFIAQHVHYLFGMNVNGISYVSGFGHHAMSFPHHRPSVADGVKEAVPGMVSGGPNRNLQDEYAEAHLQGRAPAACYADHEDSYATNEITIYWNSPALFVLSHYTQPS</sequence>
<dbReference type="Proteomes" id="UP000683139">
    <property type="component" value="Unassembled WGS sequence"/>
</dbReference>
<keyword evidence="11" id="KW-1185">Reference proteome</keyword>
<comment type="similarity">
    <text evidence="1 6 7">Belongs to the glycosyl hydrolase 9 (cellulase E) family.</text>
</comment>
<keyword evidence="3 6" id="KW-0119">Carbohydrate metabolism</keyword>
<dbReference type="Gene3D" id="1.50.10.10">
    <property type="match status" value="1"/>
</dbReference>
<dbReference type="AlphaFoldDB" id="A0A919YWU6"/>
<evidence type="ECO:0000259" key="8">
    <source>
        <dbReference type="Pfam" id="PF00759"/>
    </source>
</evidence>
<feature type="active site" evidence="6">
    <location>
        <position position="512"/>
    </location>
</feature>
<dbReference type="GO" id="GO:0008810">
    <property type="term" value="F:cellulase activity"/>
    <property type="evidence" value="ECO:0007669"/>
    <property type="project" value="UniProtKB-EC"/>
</dbReference>
<dbReference type="InterPro" id="IPR013783">
    <property type="entry name" value="Ig-like_fold"/>
</dbReference>
<keyword evidence="7" id="KW-0136">Cellulose degradation</keyword>
<dbReference type="Pfam" id="PF02927">
    <property type="entry name" value="CelD_N"/>
    <property type="match status" value="1"/>
</dbReference>
<dbReference type="PROSITE" id="PS00698">
    <property type="entry name" value="GH9_3"/>
    <property type="match status" value="1"/>
</dbReference>
<feature type="domain" description="Glycoside hydrolase family 9" evidence="8">
    <location>
        <begin position="93"/>
        <end position="534"/>
    </location>
</feature>
<dbReference type="InterPro" id="IPR012341">
    <property type="entry name" value="6hp_glycosidase-like_sf"/>
</dbReference>
<comment type="catalytic activity">
    <reaction evidence="7">
        <text>Endohydrolysis of (1-&gt;4)-beta-D-glucosidic linkages in cellulose, lichenin and cereal beta-D-glucans.</text>
        <dbReference type="EC" id="3.2.1.4"/>
    </reaction>
</comment>